<evidence type="ECO:0000256" key="10">
    <source>
        <dbReference type="ARBA" id="ARBA00023170"/>
    </source>
</evidence>
<evidence type="ECO:0000256" key="8">
    <source>
        <dbReference type="ARBA" id="ARBA00022989"/>
    </source>
</evidence>
<dbReference type="PANTHER" id="PTHR10585">
    <property type="entry name" value="ER LUMEN PROTEIN RETAINING RECEPTOR"/>
    <property type="match status" value="1"/>
</dbReference>
<keyword evidence="6" id="KW-0931">ER-Golgi transport</keyword>
<dbReference type="GO" id="GO:0046923">
    <property type="term" value="F:ER retention sequence binding"/>
    <property type="evidence" value="ECO:0007669"/>
    <property type="project" value="InterPro"/>
</dbReference>
<keyword evidence="9 11" id="KW-0472">Membrane</keyword>
<evidence type="ECO:0000256" key="2">
    <source>
        <dbReference type="ARBA" id="ARBA00010120"/>
    </source>
</evidence>
<comment type="subcellular location">
    <subcellularLocation>
        <location evidence="1">Endoplasmic reticulum membrane</location>
        <topology evidence="1">Multi-pass membrane protein</topology>
    </subcellularLocation>
</comment>
<reference evidence="12 13" key="1">
    <citation type="submission" date="2024-03" db="EMBL/GenBank/DDBJ databases">
        <title>Complete genome sequence of the green alga Chloropicon roscoffensis RCC1871.</title>
        <authorList>
            <person name="Lemieux C."/>
            <person name="Pombert J.-F."/>
            <person name="Otis C."/>
            <person name="Turmel M."/>
        </authorList>
    </citation>
    <scope>NUCLEOTIDE SEQUENCE [LARGE SCALE GENOMIC DNA]</scope>
    <source>
        <strain evidence="12 13">RCC1871</strain>
    </source>
</reference>
<dbReference type="GO" id="GO:0015031">
    <property type="term" value="P:protein transport"/>
    <property type="evidence" value="ECO:0007669"/>
    <property type="project" value="UniProtKB-KW"/>
</dbReference>
<feature type="transmembrane region" description="Helical" evidence="11">
    <location>
        <begin position="86"/>
        <end position="106"/>
    </location>
</feature>
<evidence type="ECO:0000313" key="12">
    <source>
        <dbReference type="EMBL" id="WZN60994.1"/>
    </source>
</evidence>
<evidence type="ECO:0000256" key="4">
    <source>
        <dbReference type="ARBA" id="ARBA00022692"/>
    </source>
</evidence>
<evidence type="ECO:0000256" key="3">
    <source>
        <dbReference type="ARBA" id="ARBA00022448"/>
    </source>
</evidence>
<dbReference type="Pfam" id="PF00810">
    <property type="entry name" value="ER_lumen_recept"/>
    <property type="match status" value="1"/>
</dbReference>
<keyword evidence="4 11" id="KW-0812">Transmembrane</keyword>
<keyword evidence="13" id="KW-1185">Reference proteome</keyword>
<dbReference type="GO" id="GO:0016192">
    <property type="term" value="P:vesicle-mediated transport"/>
    <property type="evidence" value="ECO:0007669"/>
    <property type="project" value="UniProtKB-KW"/>
</dbReference>
<keyword evidence="7" id="KW-0653">Protein transport</keyword>
<evidence type="ECO:0000313" key="13">
    <source>
        <dbReference type="Proteomes" id="UP001472866"/>
    </source>
</evidence>
<feature type="transmembrane region" description="Helical" evidence="11">
    <location>
        <begin position="243"/>
        <end position="264"/>
    </location>
</feature>
<organism evidence="12 13">
    <name type="scientific">Chloropicon roscoffensis</name>
    <dbReference type="NCBI Taxonomy" id="1461544"/>
    <lineage>
        <taxon>Eukaryota</taxon>
        <taxon>Viridiplantae</taxon>
        <taxon>Chlorophyta</taxon>
        <taxon>Chloropicophyceae</taxon>
        <taxon>Chloropicales</taxon>
        <taxon>Chloropicaceae</taxon>
        <taxon>Chloropicon</taxon>
    </lineage>
</organism>
<feature type="transmembrane region" description="Helical" evidence="11">
    <location>
        <begin position="32"/>
        <end position="49"/>
    </location>
</feature>
<dbReference type="AlphaFoldDB" id="A0AAX4P5F2"/>
<feature type="transmembrane region" description="Helical" evidence="11">
    <location>
        <begin position="201"/>
        <end position="223"/>
    </location>
</feature>
<evidence type="ECO:0000256" key="6">
    <source>
        <dbReference type="ARBA" id="ARBA00022892"/>
    </source>
</evidence>
<evidence type="ECO:0000256" key="9">
    <source>
        <dbReference type="ARBA" id="ARBA00023136"/>
    </source>
</evidence>
<dbReference type="EMBL" id="CP151503">
    <property type="protein sequence ID" value="WZN60994.1"/>
    <property type="molecule type" value="Genomic_DNA"/>
</dbReference>
<dbReference type="PRINTS" id="PR00660">
    <property type="entry name" value="ERLUMENR"/>
</dbReference>
<keyword evidence="8 11" id="KW-1133">Transmembrane helix</keyword>
<dbReference type="Proteomes" id="UP001472866">
    <property type="component" value="Chromosome 03"/>
</dbReference>
<protein>
    <submittedName>
        <fullName evidence="12">ER lumen protein-retaining receptor-like protein</fullName>
    </submittedName>
</protein>
<accession>A0AAX4P5F2</accession>
<keyword evidence="3" id="KW-0813">Transport</keyword>
<feature type="transmembrane region" description="Helical" evidence="11">
    <location>
        <begin position="112"/>
        <end position="131"/>
    </location>
</feature>
<dbReference type="GO" id="GO:0005789">
    <property type="term" value="C:endoplasmic reticulum membrane"/>
    <property type="evidence" value="ECO:0007669"/>
    <property type="project" value="UniProtKB-SubCell"/>
</dbReference>
<evidence type="ECO:0000256" key="11">
    <source>
        <dbReference type="SAM" id="Phobius"/>
    </source>
</evidence>
<dbReference type="InterPro" id="IPR000133">
    <property type="entry name" value="ER_ret_rcpt"/>
</dbReference>
<keyword evidence="5" id="KW-0256">Endoplasmic reticulum</keyword>
<evidence type="ECO:0000256" key="1">
    <source>
        <dbReference type="ARBA" id="ARBA00004477"/>
    </source>
</evidence>
<evidence type="ECO:0000256" key="5">
    <source>
        <dbReference type="ARBA" id="ARBA00022824"/>
    </source>
</evidence>
<sequence>MEDLKRLKAGLRDPVLVLARFYKKLTTRQQHLLVGSSATLSILFVYMLSRLIAELLFVVAECVHLGGIIGLIFSVRRRKSAAGISLKTQILTVIFLVVRFYCSLVMEKDIHTLLDVVTAGLTVYLIMYIRNNLKGTYSEQDDSLRIEFLLAPCALLAFLVQPSGNHMYLHRVLWAFAVYVESVSILPQLKMMQNMKVITQLFAAHYVFALGCARGLSFLHWVFEFALNGIAVYNSMGRGLWPALVILSEVVQTAIYADFCYYYVRSIIRGESVIKLPV</sequence>
<evidence type="ECO:0000256" key="7">
    <source>
        <dbReference type="ARBA" id="ARBA00022927"/>
    </source>
</evidence>
<comment type="similarity">
    <text evidence="2">Belongs to the ERD2 family.</text>
</comment>
<gene>
    <name evidence="12" type="ORF">HKI87_03g25280</name>
</gene>
<dbReference type="GO" id="GO:0006621">
    <property type="term" value="P:protein retention in ER lumen"/>
    <property type="evidence" value="ECO:0007669"/>
    <property type="project" value="InterPro"/>
</dbReference>
<feature type="transmembrane region" description="Helical" evidence="11">
    <location>
        <begin position="55"/>
        <end position="74"/>
    </location>
</feature>
<keyword evidence="10 12" id="KW-0675">Receptor</keyword>
<name>A0AAX4P5F2_9CHLO</name>
<proteinExistence type="inferred from homology"/>